<dbReference type="InterPro" id="IPR036116">
    <property type="entry name" value="FN3_sf"/>
</dbReference>
<feature type="compositionally biased region" description="Basic and acidic residues" evidence="1">
    <location>
        <begin position="177"/>
        <end position="187"/>
    </location>
</feature>
<dbReference type="PROSITE" id="PS50853">
    <property type="entry name" value="FN3"/>
    <property type="match status" value="1"/>
</dbReference>
<sequence>MEDAHPTLTGGILDLGRLLNEEPANLLPFQPTYLEVRRGNDGMKLSWLNNSASATGQTMERCDAHELSQDGCTEDDFLPLGALDPQTSEFTDADASALEGTLYTYRIRASSAQGNSPWSNTTQIVTPPLAPADPNATRFSDGIRLTWTNRSQTAERLRLERSRDGGAFEEIAELPPDNERYENTLTR</sequence>
<dbReference type="InterPro" id="IPR003961">
    <property type="entry name" value="FN3_dom"/>
</dbReference>
<accession>A0A1H7K567</accession>
<dbReference type="OrthoDB" id="9803616at2"/>
<keyword evidence="4" id="KW-1185">Reference proteome</keyword>
<evidence type="ECO:0000313" key="3">
    <source>
        <dbReference type="EMBL" id="SEK81035.1"/>
    </source>
</evidence>
<gene>
    <name evidence="3" type="ORF">SAMN05444515_105113</name>
</gene>
<evidence type="ECO:0000313" key="4">
    <source>
        <dbReference type="Proteomes" id="UP000199256"/>
    </source>
</evidence>
<dbReference type="Gene3D" id="2.60.40.10">
    <property type="entry name" value="Immunoglobulins"/>
    <property type="match status" value="1"/>
</dbReference>
<dbReference type="SUPFAM" id="SSF49265">
    <property type="entry name" value="Fibronectin type III"/>
    <property type="match status" value="2"/>
</dbReference>
<feature type="region of interest" description="Disordered" evidence="1">
    <location>
        <begin position="168"/>
        <end position="187"/>
    </location>
</feature>
<protein>
    <recommendedName>
        <fullName evidence="2">Fibronectin type-III domain-containing protein</fullName>
    </recommendedName>
</protein>
<dbReference type="Proteomes" id="UP000199256">
    <property type="component" value="Unassembled WGS sequence"/>
</dbReference>
<evidence type="ECO:0000256" key="1">
    <source>
        <dbReference type="SAM" id="MobiDB-lite"/>
    </source>
</evidence>
<dbReference type="RefSeq" id="WP_090252335.1">
    <property type="nucleotide sequence ID" value="NZ_FOAA01000005.1"/>
</dbReference>
<reference evidence="4" key="1">
    <citation type="submission" date="2016-10" db="EMBL/GenBank/DDBJ databases">
        <authorList>
            <person name="Varghese N."/>
            <person name="Submissions S."/>
        </authorList>
    </citation>
    <scope>NUCLEOTIDE SEQUENCE [LARGE SCALE GENOMIC DNA]</scope>
    <source>
        <strain evidence="4">DSM 241</strain>
    </source>
</reference>
<dbReference type="AlphaFoldDB" id="A0A1H7K567"/>
<organism evidence="3 4">
    <name type="scientific">Ectothiorhodospira marina</name>
    <dbReference type="NCBI Taxonomy" id="1396821"/>
    <lineage>
        <taxon>Bacteria</taxon>
        <taxon>Pseudomonadati</taxon>
        <taxon>Pseudomonadota</taxon>
        <taxon>Gammaproteobacteria</taxon>
        <taxon>Chromatiales</taxon>
        <taxon>Ectothiorhodospiraceae</taxon>
        <taxon>Ectothiorhodospira</taxon>
    </lineage>
</organism>
<dbReference type="STRING" id="1396821.SAMN05444515_105113"/>
<dbReference type="EMBL" id="FOAA01000005">
    <property type="protein sequence ID" value="SEK81035.1"/>
    <property type="molecule type" value="Genomic_DNA"/>
</dbReference>
<dbReference type="InterPro" id="IPR013783">
    <property type="entry name" value="Ig-like_fold"/>
</dbReference>
<proteinExistence type="predicted"/>
<feature type="domain" description="Fibronectin type-III" evidence="2">
    <location>
        <begin position="27"/>
        <end position="129"/>
    </location>
</feature>
<name>A0A1H7K567_9GAMM</name>
<evidence type="ECO:0000259" key="2">
    <source>
        <dbReference type="PROSITE" id="PS50853"/>
    </source>
</evidence>
<dbReference type="CDD" id="cd00063">
    <property type="entry name" value="FN3"/>
    <property type="match status" value="1"/>
</dbReference>